<proteinExistence type="predicted"/>
<dbReference type="Pfam" id="PF08407">
    <property type="entry name" value="Chitin_synth_1N"/>
    <property type="match status" value="1"/>
</dbReference>
<keyword evidence="5" id="KW-0812">Transmembrane</keyword>
<evidence type="ECO:0000313" key="11">
    <source>
        <dbReference type="EMBL" id="KAF4966100.1"/>
    </source>
</evidence>
<protein>
    <recommendedName>
        <fullName evidence="2">chitin synthase</fullName>
        <ecNumber evidence="2">2.4.1.16</ecNumber>
    </recommendedName>
</protein>
<keyword evidence="12" id="KW-1185">Reference proteome</keyword>
<dbReference type="GO" id="GO:0004100">
    <property type="term" value="F:chitin synthase activity"/>
    <property type="evidence" value="ECO:0007669"/>
    <property type="project" value="UniProtKB-EC"/>
</dbReference>
<evidence type="ECO:0000313" key="12">
    <source>
        <dbReference type="Proteomes" id="UP000622797"/>
    </source>
</evidence>
<keyword evidence="5" id="KW-0472">Membrane</keyword>
<feature type="compositionally biased region" description="Polar residues" evidence="8">
    <location>
        <begin position="308"/>
        <end position="323"/>
    </location>
</feature>
<feature type="compositionally biased region" description="Basic and acidic residues" evidence="8">
    <location>
        <begin position="348"/>
        <end position="364"/>
    </location>
</feature>
<feature type="coiled-coil region" evidence="7">
    <location>
        <begin position="31"/>
        <end position="58"/>
    </location>
</feature>
<evidence type="ECO:0000256" key="8">
    <source>
        <dbReference type="SAM" id="MobiDB-lite"/>
    </source>
</evidence>
<name>A0A8H4TY69_9HYPO</name>
<evidence type="ECO:0000256" key="3">
    <source>
        <dbReference type="ARBA" id="ARBA00022475"/>
    </source>
</evidence>
<sequence length="677" mass="75381">MDPLSIASGCAGLIGAIGSLTISINTFVRTCREARSDLDRVSRELHSLQTVLELIQEDASDDTKSFPPTIQHHVSGIVSNCSSVVVEVQACITKYRDGRLKTKAAWTISGQGDMEKLRSSLEAHKSALELALDMLALSLTKDIKVDTTELRNDTAVIKDDTAHILHEIAQLQARLPDTAVAPNDYILQRFLEDMATYTEGTLDVDVGDSDCGSSRNLSLIDERTASPVGSPHENPPILAAQASKSFGTTQGLRSQAHEEPGITLPSTQACQNQTNSYRQRSSNEDLPQRPYNLEPDVPRSADPAHTPPQAQNSNAVLRTSPDQSYRPVKMPDTNDTSSSPRTLAPEETPDHPSKRSEERVPASEEYRISSFNGNVAFSIPVPDHIFKQVTRGGQDDRRHERANSRFTFVTCPPDQFTSQGYVLRQSLRKTPRRIKFILALQLDTHDKDVSFVSRWSMINEALLYAHGRLVKQGLTGNVWKQVLVHLHQPFAEKHRKTTSSGALRSIGASQDPDFAITWLDNDLLGTLVSPNLSFQLDGPKLTKNKYTVQLRHVSDAPIGCTVKSSLPIQVILTTPRVRESSANGSVLLTTDYMPSARAIEKAVQAEHVIDMGWTQGVSMDENRFLYEAWTTRKDLVKERQIGFDLQYIRLNDLIKQLRHRFFKERAASFARKFIQPS</sequence>
<evidence type="ECO:0000256" key="5">
    <source>
        <dbReference type="ARBA" id="ARBA00022989"/>
    </source>
</evidence>
<evidence type="ECO:0000259" key="9">
    <source>
        <dbReference type="Pfam" id="PF08407"/>
    </source>
</evidence>
<dbReference type="EC" id="2.4.1.16" evidence="2"/>
<evidence type="ECO:0000256" key="2">
    <source>
        <dbReference type="ARBA" id="ARBA00012543"/>
    </source>
</evidence>
<keyword evidence="6" id="KW-0325">Glycoprotein</keyword>
<comment type="caution">
    <text evidence="11">The sequence shown here is derived from an EMBL/GenBank/DDBJ whole genome shotgun (WGS) entry which is preliminary data.</text>
</comment>
<evidence type="ECO:0000256" key="1">
    <source>
        <dbReference type="ARBA" id="ARBA00004651"/>
    </source>
</evidence>
<keyword evidence="5" id="KW-1133">Transmembrane helix</keyword>
<dbReference type="GO" id="GO:0005886">
    <property type="term" value="C:plasma membrane"/>
    <property type="evidence" value="ECO:0007669"/>
    <property type="project" value="UniProtKB-SubCell"/>
</dbReference>
<keyword evidence="4" id="KW-0328">Glycosyltransferase</keyword>
<dbReference type="EMBL" id="JABEXW010000305">
    <property type="protein sequence ID" value="KAF4966100.1"/>
    <property type="molecule type" value="Genomic_DNA"/>
</dbReference>
<dbReference type="InterPro" id="IPR013616">
    <property type="entry name" value="Chitin_synth_N"/>
</dbReference>
<dbReference type="InterPro" id="IPR031348">
    <property type="entry name" value="PigL_N"/>
</dbReference>
<reference evidence="11" key="1">
    <citation type="journal article" date="2020" name="BMC Genomics">
        <title>Correction to: Identification and distribution of gene clusters required for synthesis of sphingolipid metabolism inhibitors in diverse species of the filamentous fungus Fusarium.</title>
        <authorList>
            <person name="Kim H.S."/>
            <person name="Lohmar J.M."/>
            <person name="Busman M."/>
            <person name="Brown D.W."/>
            <person name="Naumann T.A."/>
            <person name="Divon H.H."/>
            <person name="Lysoe E."/>
            <person name="Uhlig S."/>
            <person name="Proctor R.H."/>
        </authorList>
    </citation>
    <scope>NUCLEOTIDE SEQUENCE</scope>
    <source>
        <strain evidence="11">NRRL 20472</strain>
    </source>
</reference>
<feature type="compositionally biased region" description="Polar residues" evidence="8">
    <location>
        <begin position="264"/>
        <end position="280"/>
    </location>
</feature>
<dbReference type="AlphaFoldDB" id="A0A8H4TY69"/>
<evidence type="ECO:0000256" key="4">
    <source>
        <dbReference type="ARBA" id="ARBA00022676"/>
    </source>
</evidence>
<keyword evidence="7" id="KW-0175">Coiled coil</keyword>
<evidence type="ECO:0000259" key="10">
    <source>
        <dbReference type="Pfam" id="PF17111"/>
    </source>
</evidence>
<reference evidence="11" key="2">
    <citation type="submission" date="2020-05" db="EMBL/GenBank/DDBJ databases">
        <authorList>
            <person name="Kim H.-S."/>
            <person name="Proctor R.H."/>
            <person name="Brown D.W."/>
        </authorList>
    </citation>
    <scope>NUCLEOTIDE SEQUENCE</scope>
    <source>
        <strain evidence="11">NRRL 20472</strain>
    </source>
</reference>
<dbReference type="Proteomes" id="UP000622797">
    <property type="component" value="Unassembled WGS sequence"/>
</dbReference>
<evidence type="ECO:0000256" key="6">
    <source>
        <dbReference type="ARBA" id="ARBA00023180"/>
    </source>
</evidence>
<keyword evidence="4" id="KW-0808">Transferase</keyword>
<keyword evidence="3" id="KW-1003">Cell membrane</keyword>
<gene>
    <name evidence="11" type="ORF">FSARC_6182</name>
</gene>
<accession>A0A8H4TY69</accession>
<feature type="domain" description="Chitin synthase N-terminal" evidence="9">
    <location>
        <begin position="368"/>
        <end position="432"/>
    </location>
</feature>
<evidence type="ECO:0000256" key="7">
    <source>
        <dbReference type="SAM" id="Coils"/>
    </source>
</evidence>
<dbReference type="OrthoDB" id="524326at2759"/>
<feature type="region of interest" description="Disordered" evidence="8">
    <location>
        <begin position="246"/>
        <end position="364"/>
    </location>
</feature>
<dbReference type="Pfam" id="PF17111">
    <property type="entry name" value="PigL_N"/>
    <property type="match status" value="1"/>
</dbReference>
<organism evidence="11 12">
    <name type="scientific">Fusarium sarcochroum</name>
    <dbReference type="NCBI Taxonomy" id="1208366"/>
    <lineage>
        <taxon>Eukaryota</taxon>
        <taxon>Fungi</taxon>
        <taxon>Dikarya</taxon>
        <taxon>Ascomycota</taxon>
        <taxon>Pezizomycotina</taxon>
        <taxon>Sordariomycetes</taxon>
        <taxon>Hypocreomycetidae</taxon>
        <taxon>Hypocreales</taxon>
        <taxon>Nectriaceae</taxon>
        <taxon>Fusarium</taxon>
        <taxon>Fusarium lateritium species complex</taxon>
    </lineage>
</organism>
<comment type="subcellular location">
    <subcellularLocation>
        <location evidence="1">Cell membrane</location>
        <topology evidence="1">Multi-pass membrane protein</topology>
    </subcellularLocation>
</comment>
<feature type="domain" description="Azaphilone pigments biosynthesis cluster protein L N-terminal" evidence="10">
    <location>
        <begin position="1"/>
        <end position="177"/>
    </location>
</feature>